<dbReference type="PANTHER" id="PTHR10721:SF1">
    <property type="entry name" value="MITOCHONDRIAL IMPORT INNER MEMBRANE TRANSLOCASE SUBUNIT TIM44"/>
    <property type="match status" value="1"/>
</dbReference>
<dbReference type="InterPro" id="IPR016985">
    <property type="entry name" value="UCP031890_Tim44-rel"/>
</dbReference>
<evidence type="ECO:0000256" key="3">
    <source>
        <dbReference type="ARBA" id="ARBA00022946"/>
    </source>
</evidence>
<accession>A0AAP3UXR5</accession>
<evidence type="ECO:0000256" key="5">
    <source>
        <dbReference type="SAM" id="MobiDB-lite"/>
    </source>
</evidence>
<dbReference type="GO" id="GO:0051087">
    <property type="term" value="F:protein-folding chaperone binding"/>
    <property type="evidence" value="ECO:0007669"/>
    <property type="project" value="TreeGrafter"/>
</dbReference>
<dbReference type="InterPro" id="IPR032710">
    <property type="entry name" value="NTF2-like_dom_sf"/>
</dbReference>
<evidence type="ECO:0000259" key="7">
    <source>
        <dbReference type="SMART" id="SM00978"/>
    </source>
</evidence>
<dbReference type="GO" id="GO:0030150">
    <property type="term" value="P:protein import into mitochondrial matrix"/>
    <property type="evidence" value="ECO:0007669"/>
    <property type="project" value="TreeGrafter"/>
</dbReference>
<protein>
    <submittedName>
        <fullName evidence="8">Tim44/TimA family putative adaptor protein</fullName>
    </submittedName>
</protein>
<feature type="domain" description="Tim44-like" evidence="7">
    <location>
        <begin position="104"/>
        <end position="250"/>
    </location>
</feature>
<evidence type="ECO:0000256" key="4">
    <source>
        <dbReference type="ARBA" id="ARBA00023136"/>
    </source>
</evidence>
<evidence type="ECO:0000313" key="8">
    <source>
        <dbReference type="EMBL" id="MDF1585145.1"/>
    </source>
</evidence>
<evidence type="ECO:0000256" key="1">
    <source>
        <dbReference type="ARBA" id="ARBA00004370"/>
    </source>
</evidence>
<dbReference type="PIRSF" id="PIRSF031890">
    <property type="entry name" value="UCP031890_transporter_Tim44"/>
    <property type="match status" value="1"/>
</dbReference>
<keyword evidence="3" id="KW-0809">Transit peptide</keyword>
<name>A0AAP3UXR5_9PROT</name>
<organism evidence="8 9">
    <name type="scientific">Marinimicrococcus flavescens</name>
    <dbReference type="NCBI Taxonomy" id="3031815"/>
    <lineage>
        <taxon>Bacteria</taxon>
        <taxon>Pseudomonadati</taxon>
        <taxon>Pseudomonadota</taxon>
        <taxon>Alphaproteobacteria</taxon>
        <taxon>Geminicoccales</taxon>
        <taxon>Geminicoccaceae</taxon>
        <taxon>Marinimicrococcus</taxon>
    </lineage>
</organism>
<dbReference type="NCBIfam" id="NF033779">
    <property type="entry name" value="Tim44_TimA_adap"/>
    <property type="match status" value="1"/>
</dbReference>
<dbReference type="SUPFAM" id="SSF54427">
    <property type="entry name" value="NTF2-like"/>
    <property type="match status" value="1"/>
</dbReference>
<feature type="compositionally biased region" description="Basic and acidic residues" evidence="5">
    <location>
        <begin position="65"/>
        <end position="75"/>
    </location>
</feature>
<dbReference type="InterPro" id="IPR007379">
    <property type="entry name" value="Tim44-like_dom"/>
</dbReference>
<dbReference type="EMBL" id="JARGEQ010000008">
    <property type="protein sequence ID" value="MDF1585145.1"/>
    <property type="molecule type" value="Genomic_DNA"/>
</dbReference>
<comment type="subcellular location">
    <subcellularLocation>
        <location evidence="1">Membrane</location>
    </subcellularLocation>
</comment>
<gene>
    <name evidence="8" type="ORF">PZ740_01945</name>
</gene>
<feature type="transmembrane region" description="Helical" evidence="6">
    <location>
        <begin position="20"/>
        <end position="42"/>
    </location>
</feature>
<dbReference type="Gene3D" id="3.10.450.240">
    <property type="match status" value="1"/>
</dbReference>
<evidence type="ECO:0000256" key="6">
    <source>
        <dbReference type="SAM" id="Phobius"/>
    </source>
</evidence>
<keyword evidence="6" id="KW-1133">Transmembrane helix</keyword>
<sequence length="252" mass="27280">MASWLHDAPQRSRQMSDSFAYLDIIFIAMVAAFIGLRLRSVLGKRTGHERRRPSRIEPQPAPVRGDGETRGDQGRGDNVVPLPDRLSGVRPEDEAVLEGVEPAAADGVRAIRSVDPSFDPGGFIHGARAAFAMIVEAFAKGEKETLRPLLADDVFTSFAAAIDQRQAQGQVLHTELVAVPGAEIVEAGLAGPMSRVTVRFRSEQINATRDAQGTVVEGDAAHVETVVDLWTFERDTRSSDPNWSLAETRSGA</sequence>
<reference evidence="8 9" key="1">
    <citation type="submission" date="2023-03" db="EMBL/GenBank/DDBJ databases">
        <title>YIM 152171 draft genome.</title>
        <authorList>
            <person name="Yang Z."/>
        </authorList>
    </citation>
    <scope>NUCLEOTIDE SEQUENCE [LARGE SCALE GENOMIC DNA]</scope>
    <source>
        <strain evidence="8 9">YIM 152171</strain>
    </source>
</reference>
<dbReference type="Pfam" id="PF04280">
    <property type="entry name" value="Tim44"/>
    <property type="match status" value="1"/>
</dbReference>
<evidence type="ECO:0000313" key="9">
    <source>
        <dbReference type="Proteomes" id="UP001301140"/>
    </source>
</evidence>
<dbReference type="Proteomes" id="UP001301140">
    <property type="component" value="Unassembled WGS sequence"/>
</dbReference>
<feature type="region of interest" description="Disordered" evidence="5">
    <location>
        <begin position="47"/>
        <end position="85"/>
    </location>
</feature>
<dbReference type="InterPro" id="IPR039544">
    <property type="entry name" value="Tim44-like"/>
</dbReference>
<proteinExistence type="inferred from homology"/>
<comment type="caution">
    <text evidence="8">The sequence shown here is derived from an EMBL/GenBank/DDBJ whole genome shotgun (WGS) entry which is preliminary data.</text>
</comment>
<dbReference type="SMART" id="SM00978">
    <property type="entry name" value="Tim44"/>
    <property type="match status" value="1"/>
</dbReference>
<dbReference type="AlphaFoldDB" id="A0AAP3UXR5"/>
<dbReference type="GO" id="GO:0016020">
    <property type="term" value="C:membrane"/>
    <property type="evidence" value="ECO:0007669"/>
    <property type="project" value="UniProtKB-SubCell"/>
</dbReference>
<keyword evidence="4 6" id="KW-0472">Membrane</keyword>
<evidence type="ECO:0000256" key="2">
    <source>
        <dbReference type="ARBA" id="ARBA00009597"/>
    </source>
</evidence>
<comment type="similarity">
    <text evidence="2">Belongs to the Tim44 family.</text>
</comment>
<keyword evidence="6" id="KW-0812">Transmembrane</keyword>
<dbReference type="RefSeq" id="WP_327787555.1">
    <property type="nucleotide sequence ID" value="NZ_JARGEQ010000008.1"/>
</dbReference>
<dbReference type="PANTHER" id="PTHR10721">
    <property type="entry name" value="MITOCHONDRIAL IMPORT INNER MEMBRANE TRANSLOCASE SUBUNIT TIM44"/>
    <property type="match status" value="1"/>
</dbReference>
<keyword evidence="9" id="KW-1185">Reference proteome</keyword>